<sequence length="500" mass="58846">MGKDDDSFSDYYEYSERYNQLKTLVSNQLSSNKLPFEIEVNTETLQLLDLTQMHPVNLIEQYFVMKNEEETEFIHYGYELSIERGNKFLCLTEYHDVIYYGAASKKKEDAVYTCALRLLDFLVSKEPEFWWETGTDTPVTSAMVLLEKVVEVPSSEKKAPHKGNKRKFSMSESSFDEDWKRSKQSCVDVKLSKVDVVAVSQVLYDDLLCTQIDAQVEESLLRTRLLYKQSMETQNEKPLQPIGSKSGWFISAHTNQILDEVSEVICQIMVEKVSSQETKFNHQRVAEQLAHSQTNAIIDEVLVKEVKIICQRELDYMSKKLQQIAENLNKLWLRQFFDHWRDVVQRKKMRKQRIREVFEALSMAKTNPSRFYDPLTKLPIRTTKRLSEEELDIKFARVKLQQNKNRRLAKKYFTIWLNKTRWRVRQKSFLKKFCNTISPNQVKESIRVSSKTRKHMIPFRPPPIFTQKKNDISISNQARMMMTSTPMSTISRLPKFTPKL</sequence>
<protein>
    <submittedName>
        <fullName evidence="2">Uncharacterized protein</fullName>
    </submittedName>
</protein>
<organism evidence="1 2">
    <name type="scientific">Acrobeloides nanus</name>
    <dbReference type="NCBI Taxonomy" id="290746"/>
    <lineage>
        <taxon>Eukaryota</taxon>
        <taxon>Metazoa</taxon>
        <taxon>Ecdysozoa</taxon>
        <taxon>Nematoda</taxon>
        <taxon>Chromadorea</taxon>
        <taxon>Rhabditida</taxon>
        <taxon>Tylenchina</taxon>
        <taxon>Cephalobomorpha</taxon>
        <taxon>Cephaloboidea</taxon>
        <taxon>Cephalobidae</taxon>
        <taxon>Acrobeloides</taxon>
    </lineage>
</organism>
<name>A0A914CPI9_9BILA</name>
<dbReference type="AlphaFoldDB" id="A0A914CPI9"/>
<keyword evidence="1" id="KW-1185">Reference proteome</keyword>
<dbReference type="WBParaSite" id="ACRNAN_scaffold12487.g19722.t1">
    <property type="protein sequence ID" value="ACRNAN_scaffold12487.g19722.t1"/>
    <property type="gene ID" value="ACRNAN_scaffold12487.g19722"/>
</dbReference>
<evidence type="ECO:0000313" key="1">
    <source>
        <dbReference type="Proteomes" id="UP000887540"/>
    </source>
</evidence>
<evidence type="ECO:0000313" key="2">
    <source>
        <dbReference type="WBParaSite" id="ACRNAN_scaffold12487.g19722.t1"/>
    </source>
</evidence>
<accession>A0A914CPI9</accession>
<reference evidence="2" key="1">
    <citation type="submission" date="2022-11" db="UniProtKB">
        <authorList>
            <consortium name="WormBaseParasite"/>
        </authorList>
    </citation>
    <scope>IDENTIFICATION</scope>
</reference>
<proteinExistence type="predicted"/>
<dbReference type="Proteomes" id="UP000887540">
    <property type="component" value="Unplaced"/>
</dbReference>